<dbReference type="AlphaFoldDB" id="A0A8H3GKW7"/>
<organism evidence="3 4">
    <name type="scientific">Rhizoctonia solani</name>
    <dbReference type="NCBI Taxonomy" id="456999"/>
    <lineage>
        <taxon>Eukaryota</taxon>
        <taxon>Fungi</taxon>
        <taxon>Dikarya</taxon>
        <taxon>Basidiomycota</taxon>
        <taxon>Agaricomycotina</taxon>
        <taxon>Agaricomycetes</taxon>
        <taxon>Cantharellales</taxon>
        <taxon>Ceratobasidiaceae</taxon>
        <taxon>Rhizoctonia</taxon>
    </lineage>
</organism>
<name>A0A8H3GKW7_9AGAM</name>
<accession>A0A8H3GKW7</accession>
<reference evidence="3" key="1">
    <citation type="submission" date="2021-01" db="EMBL/GenBank/DDBJ databases">
        <authorList>
            <person name="Kaushik A."/>
        </authorList>
    </citation>
    <scope>NUCLEOTIDE SEQUENCE</scope>
    <source>
        <strain evidence="3">AG6-10EEA</strain>
    </source>
</reference>
<dbReference type="InterPro" id="IPR036864">
    <property type="entry name" value="Zn2-C6_fun-type_DNA-bd_sf"/>
</dbReference>
<dbReference type="Pfam" id="PF11951">
    <property type="entry name" value="Fungal_trans_2"/>
    <property type="match status" value="1"/>
</dbReference>
<evidence type="ECO:0008006" key="5">
    <source>
        <dbReference type="Google" id="ProtNLM"/>
    </source>
</evidence>
<dbReference type="GO" id="GO:0008270">
    <property type="term" value="F:zinc ion binding"/>
    <property type="evidence" value="ECO:0007669"/>
    <property type="project" value="InterPro"/>
</dbReference>
<gene>
    <name evidence="3" type="ORF">RDB_LOCUS54454</name>
</gene>
<dbReference type="EMBL" id="CAJMXA010001236">
    <property type="protein sequence ID" value="CAE6455546.1"/>
    <property type="molecule type" value="Genomic_DNA"/>
</dbReference>
<dbReference type="InterPro" id="IPR021858">
    <property type="entry name" value="Fun_TF"/>
</dbReference>
<evidence type="ECO:0000256" key="1">
    <source>
        <dbReference type="ARBA" id="ARBA00004123"/>
    </source>
</evidence>
<sequence>MQKELTSTCGNCAERNIPCDGTQPICDACIRDGRFCSGFEALDFVPRSSPTLHTANLGTKISKLDPLTGAVSVIVSTPPWGSQAPARHTQYFSCPNLKQASQNQLQVLPTHSMIPKSIPPDPCILSNALPFISFQYARMIKRMAFGVPPPTIMTTLMERLSISSTTFSSMTLGAEIIRAMIDATNETNWMGYAKPIDTLHWQACNTPEEGWGLACAKGRLTVAIELTAYKFFISNNTSGYAFLRRLVPLVTRVAYNYPQIWTKQGRVSVQKILQLGVIELCSFLWMDTMTSTLLGTTPFLCYDTSTHEKLHSRYPLDWMNGCPQEFIGWFAKINTIRSTTTGRRSDSTLINWETVEKEIYGWKPIIDRADISRDSVTRLAVVEGWRNALLIYLYVGVCGLTSADRRVQIAVKQIIRLSQIVKHRATYERHLFGPAILAGACARLESHRRSILHVLAFQRRDRMWVLQISDFVFVLRHLWLGSAKDGGSITWDDYIRSRKAVLYVN</sequence>
<protein>
    <recommendedName>
        <fullName evidence="5">Zn(2)-C6 fungal-type domain-containing protein</fullName>
    </recommendedName>
</protein>
<keyword evidence="2" id="KW-0539">Nucleus</keyword>
<proteinExistence type="predicted"/>
<evidence type="ECO:0000256" key="2">
    <source>
        <dbReference type="ARBA" id="ARBA00023242"/>
    </source>
</evidence>
<evidence type="ECO:0000313" key="4">
    <source>
        <dbReference type="Proteomes" id="UP000663853"/>
    </source>
</evidence>
<dbReference type="PANTHER" id="PTHR37534">
    <property type="entry name" value="TRANSCRIPTIONAL ACTIVATOR PROTEIN UGA3"/>
    <property type="match status" value="1"/>
</dbReference>
<dbReference type="GO" id="GO:0005634">
    <property type="term" value="C:nucleus"/>
    <property type="evidence" value="ECO:0007669"/>
    <property type="project" value="UniProtKB-SubCell"/>
</dbReference>
<comment type="subcellular location">
    <subcellularLocation>
        <location evidence="1">Nucleus</location>
    </subcellularLocation>
</comment>
<dbReference type="SUPFAM" id="SSF57701">
    <property type="entry name" value="Zn2/Cys6 DNA-binding domain"/>
    <property type="match status" value="1"/>
</dbReference>
<dbReference type="Proteomes" id="UP000663853">
    <property type="component" value="Unassembled WGS sequence"/>
</dbReference>
<dbReference type="Gene3D" id="4.10.240.10">
    <property type="entry name" value="Zn(2)-C6 fungal-type DNA-binding domain"/>
    <property type="match status" value="1"/>
</dbReference>
<comment type="caution">
    <text evidence="3">The sequence shown here is derived from an EMBL/GenBank/DDBJ whole genome shotgun (WGS) entry which is preliminary data.</text>
</comment>
<dbReference type="PANTHER" id="PTHR37534:SF46">
    <property type="entry name" value="ZN(II)2CYS6 TRANSCRIPTION FACTOR (EUROFUNG)"/>
    <property type="match status" value="1"/>
</dbReference>
<dbReference type="InterPro" id="IPR001138">
    <property type="entry name" value="Zn2Cys6_DnaBD"/>
</dbReference>
<evidence type="ECO:0000313" key="3">
    <source>
        <dbReference type="EMBL" id="CAE6455546.1"/>
    </source>
</evidence>
<dbReference type="CDD" id="cd00067">
    <property type="entry name" value="GAL4"/>
    <property type="match status" value="1"/>
</dbReference>
<dbReference type="GO" id="GO:0000981">
    <property type="term" value="F:DNA-binding transcription factor activity, RNA polymerase II-specific"/>
    <property type="evidence" value="ECO:0007669"/>
    <property type="project" value="InterPro"/>
</dbReference>